<keyword evidence="2" id="KW-1185">Reference proteome</keyword>
<dbReference type="VEuPathDB" id="TrichDB:TRFO_17732"/>
<organism evidence="1 2">
    <name type="scientific">Tritrichomonas foetus</name>
    <dbReference type="NCBI Taxonomy" id="1144522"/>
    <lineage>
        <taxon>Eukaryota</taxon>
        <taxon>Metamonada</taxon>
        <taxon>Parabasalia</taxon>
        <taxon>Tritrichomonadida</taxon>
        <taxon>Tritrichomonadidae</taxon>
        <taxon>Tritrichomonas</taxon>
    </lineage>
</organism>
<accession>A0A1J4KRL1</accession>
<dbReference type="EMBL" id="MLAK01000563">
    <property type="protein sequence ID" value="OHT12452.1"/>
    <property type="molecule type" value="Genomic_DNA"/>
</dbReference>
<gene>
    <name evidence="1" type="ORF">TRFO_17732</name>
</gene>
<dbReference type="RefSeq" id="XP_068365588.1">
    <property type="nucleotide sequence ID" value="XM_068499755.1"/>
</dbReference>
<dbReference type="OrthoDB" id="10262588at2759"/>
<evidence type="ECO:0000313" key="1">
    <source>
        <dbReference type="EMBL" id="OHT12452.1"/>
    </source>
</evidence>
<comment type="caution">
    <text evidence="1">The sequence shown here is derived from an EMBL/GenBank/DDBJ whole genome shotgun (WGS) entry which is preliminary data.</text>
</comment>
<dbReference type="Proteomes" id="UP000179807">
    <property type="component" value="Unassembled WGS sequence"/>
</dbReference>
<dbReference type="AlphaFoldDB" id="A0A1J4KRL1"/>
<evidence type="ECO:0000313" key="2">
    <source>
        <dbReference type="Proteomes" id="UP000179807"/>
    </source>
</evidence>
<name>A0A1J4KRL1_9EUKA</name>
<sequence length="200" mass="23280">MFVLLSLACTTLCARLPTYKYFVIPDGYVETDIKEEIVQNCYNFSVDLVKKFLDDFTGPQPIVLLHAWNKKGDDGEYFACEVMRMKLKYLLIVHIPNIENAERKFLHSVRILNEETPSGAHWFHPPSDVLEIVMKGINEKYGNDVQLRNVAVYKTVMNYHKYGQIVIDTTKGEERMLFNIKLIQKFGEKSFQISSIEQIY</sequence>
<proteinExistence type="predicted"/>
<protein>
    <submittedName>
        <fullName evidence="1">Uncharacterized protein</fullName>
    </submittedName>
</protein>
<dbReference type="GeneID" id="94834459"/>
<reference evidence="1" key="1">
    <citation type="submission" date="2016-10" db="EMBL/GenBank/DDBJ databases">
        <authorList>
            <person name="Benchimol M."/>
            <person name="Almeida L.G."/>
            <person name="Vasconcelos A.T."/>
            <person name="Perreira-Neves A."/>
            <person name="Rosa I.A."/>
            <person name="Tasca T."/>
            <person name="Bogo M.R."/>
            <person name="de Souza W."/>
        </authorList>
    </citation>
    <scope>NUCLEOTIDE SEQUENCE [LARGE SCALE GENOMIC DNA]</scope>
    <source>
        <strain evidence="1">K</strain>
    </source>
</reference>